<dbReference type="InterPro" id="IPR036388">
    <property type="entry name" value="WH-like_DNA-bd_sf"/>
</dbReference>
<dbReference type="PANTHER" id="PTHR38445">
    <property type="entry name" value="HTH-TYPE TRANSCRIPTIONAL REPRESSOR YTRA"/>
    <property type="match status" value="1"/>
</dbReference>
<gene>
    <name evidence="5" type="ORF">Asi02nite_23630</name>
</gene>
<dbReference type="Proteomes" id="UP000604117">
    <property type="component" value="Unassembled WGS sequence"/>
</dbReference>
<reference evidence="5 6" key="1">
    <citation type="submission" date="2021-01" db="EMBL/GenBank/DDBJ databases">
        <title>Whole genome shotgun sequence of Asanoa siamensis NBRC 107932.</title>
        <authorList>
            <person name="Komaki H."/>
            <person name="Tamura T."/>
        </authorList>
    </citation>
    <scope>NUCLEOTIDE SEQUENCE [LARGE SCALE GENOMIC DNA]</scope>
    <source>
        <strain evidence="5 6">NBRC 107932</strain>
    </source>
</reference>
<sequence>MTTEPLITVDSDQPVPPYVQIRDQIADLVSTGSLTAGTRLPPVRQLAADLGLATGTVARAYQELEATGHLETRRGGGTRVAPHHGKRRADVLRQHAEDFATTMRRLGVTHDEALAAVSTAFTTALPRR</sequence>
<dbReference type="RefSeq" id="WP_203712530.1">
    <property type="nucleotide sequence ID" value="NZ_BONE01000015.1"/>
</dbReference>
<dbReference type="SUPFAM" id="SSF46785">
    <property type="entry name" value="Winged helix' DNA-binding domain"/>
    <property type="match status" value="1"/>
</dbReference>
<dbReference type="Pfam" id="PF00392">
    <property type="entry name" value="GntR"/>
    <property type="match status" value="1"/>
</dbReference>
<dbReference type="InterPro" id="IPR036390">
    <property type="entry name" value="WH_DNA-bd_sf"/>
</dbReference>
<evidence type="ECO:0000256" key="1">
    <source>
        <dbReference type="ARBA" id="ARBA00023015"/>
    </source>
</evidence>
<keyword evidence="2" id="KW-0238">DNA-binding</keyword>
<dbReference type="SMART" id="SM00345">
    <property type="entry name" value="HTH_GNTR"/>
    <property type="match status" value="1"/>
</dbReference>
<protein>
    <submittedName>
        <fullName evidence="5">GntR family transcriptional regulator</fullName>
    </submittedName>
</protein>
<evidence type="ECO:0000256" key="3">
    <source>
        <dbReference type="ARBA" id="ARBA00023163"/>
    </source>
</evidence>
<comment type="caution">
    <text evidence="5">The sequence shown here is derived from an EMBL/GenBank/DDBJ whole genome shotgun (WGS) entry which is preliminary data.</text>
</comment>
<accession>A0ABQ4CNG9</accession>
<name>A0ABQ4CNG9_9ACTN</name>
<evidence type="ECO:0000259" key="4">
    <source>
        <dbReference type="PROSITE" id="PS50949"/>
    </source>
</evidence>
<evidence type="ECO:0000313" key="6">
    <source>
        <dbReference type="Proteomes" id="UP000604117"/>
    </source>
</evidence>
<dbReference type="PROSITE" id="PS50949">
    <property type="entry name" value="HTH_GNTR"/>
    <property type="match status" value="1"/>
</dbReference>
<dbReference type="EMBL" id="BONE01000015">
    <property type="protein sequence ID" value="GIF72845.1"/>
    <property type="molecule type" value="Genomic_DNA"/>
</dbReference>
<dbReference type="Gene3D" id="1.10.10.10">
    <property type="entry name" value="Winged helix-like DNA-binding domain superfamily/Winged helix DNA-binding domain"/>
    <property type="match status" value="1"/>
</dbReference>
<dbReference type="CDD" id="cd07377">
    <property type="entry name" value="WHTH_GntR"/>
    <property type="match status" value="1"/>
</dbReference>
<keyword evidence="1" id="KW-0805">Transcription regulation</keyword>
<keyword evidence="3" id="KW-0804">Transcription</keyword>
<feature type="domain" description="HTH gntR-type" evidence="4">
    <location>
        <begin position="15"/>
        <end position="83"/>
    </location>
</feature>
<dbReference type="PANTHER" id="PTHR38445:SF9">
    <property type="entry name" value="HTH-TYPE TRANSCRIPTIONAL REPRESSOR YTRA"/>
    <property type="match status" value="1"/>
</dbReference>
<dbReference type="InterPro" id="IPR000524">
    <property type="entry name" value="Tscrpt_reg_HTH_GntR"/>
</dbReference>
<keyword evidence="6" id="KW-1185">Reference proteome</keyword>
<evidence type="ECO:0000313" key="5">
    <source>
        <dbReference type="EMBL" id="GIF72845.1"/>
    </source>
</evidence>
<evidence type="ECO:0000256" key="2">
    <source>
        <dbReference type="ARBA" id="ARBA00023125"/>
    </source>
</evidence>
<organism evidence="5 6">
    <name type="scientific">Asanoa siamensis</name>
    <dbReference type="NCBI Taxonomy" id="926357"/>
    <lineage>
        <taxon>Bacteria</taxon>
        <taxon>Bacillati</taxon>
        <taxon>Actinomycetota</taxon>
        <taxon>Actinomycetes</taxon>
        <taxon>Micromonosporales</taxon>
        <taxon>Micromonosporaceae</taxon>
        <taxon>Asanoa</taxon>
    </lineage>
</organism>
<proteinExistence type="predicted"/>